<gene>
    <name evidence="4" type="ORF">PGT21_050256</name>
</gene>
<dbReference type="Pfam" id="PF25597">
    <property type="entry name" value="SH3_retrovirus"/>
    <property type="match status" value="1"/>
</dbReference>
<organism evidence="4 5">
    <name type="scientific">Puccinia graminis f. sp. tritici</name>
    <dbReference type="NCBI Taxonomy" id="56615"/>
    <lineage>
        <taxon>Eukaryota</taxon>
        <taxon>Fungi</taxon>
        <taxon>Dikarya</taxon>
        <taxon>Basidiomycota</taxon>
        <taxon>Pucciniomycotina</taxon>
        <taxon>Pucciniomycetes</taxon>
        <taxon>Pucciniales</taxon>
        <taxon>Pucciniaceae</taxon>
        <taxon>Puccinia</taxon>
    </lineage>
</organism>
<keyword evidence="5" id="KW-1185">Reference proteome</keyword>
<proteinExistence type="predicted"/>
<feature type="region of interest" description="Disordered" evidence="1">
    <location>
        <begin position="151"/>
        <end position="173"/>
    </location>
</feature>
<feature type="compositionally biased region" description="Polar residues" evidence="1">
    <location>
        <begin position="767"/>
        <end position="776"/>
    </location>
</feature>
<dbReference type="InterPro" id="IPR043502">
    <property type="entry name" value="DNA/RNA_pol_sf"/>
</dbReference>
<feature type="domain" description="Retroviral polymerase SH3-like" evidence="3">
    <location>
        <begin position="59"/>
        <end position="118"/>
    </location>
</feature>
<dbReference type="OrthoDB" id="2506051at2759"/>
<accession>A0A5B0QCT6</accession>
<reference evidence="4 5" key="1">
    <citation type="submission" date="2019-05" db="EMBL/GenBank/DDBJ databases">
        <title>Emergence of the Ug99 lineage of the wheat stem rust pathogen through somatic hybridization.</title>
        <authorList>
            <person name="Li F."/>
            <person name="Upadhyaya N.M."/>
            <person name="Sperschneider J."/>
            <person name="Matny O."/>
            <person name="Nguyen-Phuc H."/>
            <person name="Mago R."/>
            <person name="Raley C."/>
            <person name="Miller M.E."/>
            <person name="Silverstein K.A.T."/>
            <person name="Henningsen E."/>
            <person name="Hirsch C.D."/>
            <person name="Visser B."/>
            <person name="Pretorius Z.A."/>
            <person name="Steffenson B.J."/>
            <person name="Schwessinger B."/>
            <person name="Dodds P.N."/>
            <person name="Figueroa M."/>
        </authorList>
    </citation>
    <scope>NUCLEOTIDE SEQUENCE [LARGE SCALE GENOMIC DNA]</scope>
    <source>
        <strain evidence="4">21-0</strain>
    </source>
</reference>
<dbReference type="CDD" id="cd09272">
    <property type="entry name" value="RNase_HI_RT_Ty1"/>
    <property type="match status" value="1"/>
</dbReference>
<dbReference type="SUPFAM" id="SSF56672">
    <property type="entry name" value="DNA/RNA polymerases"/>
    <property type="match status" value="1"/>
</dbReference>
<dbReference type="InterPro" id="IPR013103">
    <property type="entry name" value="RVT_2"/>
</dbReference>
<feature type="region of interest" description="Disordered" evidence="1">
    <location>
        <begin position="733"/>
        <end position="843"/>
    </location>
</feature>
<feature type="domain" description="Reverse transcriptase Ty1/copia-type" evidence="2">
    <location>
        <begin position="261"/>
        <end position="488"/>
    </location>
</feature>
<dbReference type="AlphaFoldDB" id="A0A5B0QCT6"/>
<dbReference type="PANTHER" id="PTHR11439:SF467">
    <property type="entry name" value="INTEGRASE CATALYTIC DOMAIN-CONTAINING PROTEIN"/>
    <property type="match status" value="1"/>
</dbReference>
<dbReference type="EMBL" id="VSWC01000027">
    <property type="protein sequence ID" value="KAA1110814.1"/>
    <property type="molecule type" value="Genomic_DNA"/>
</dbReference>
<dbReference type="PANTHER" id="PTHR11439">
    <property type="entry name" value="GAG-POL-RELATED RETROTRANSPOSON"/>
    <property type="match status" value="1"/>
</dbReference>
<feature type="compositionally biased region" description="Basic and acidic residues" evidence="1">
    <location>
        <begin position="154"/>
        <end position="167"/>
    </location>
</feature>
<comment type="caution">
    <text evidence="4">The sequence shown here is derived from an EMBL/GenBank/DDBJ whole genome shotgun (WGS) entry which is preliminary data.</text>
</comment>
<feature type="compositionally biased region" description="Polar residues" evidence="1">
    <location>
        <begin position="733"/>
        <end position="751"/>
    </location>
</feature>
<evidence type="ECO:0000256" key="1">
    <source>
        <dbReference type="SAM" id="MobiDB-lite"/>
    </source>
</evidence>
<evidence type="ECO:0000313" key="4">
    <source>
        <dbReference type="EMBL" id="KAA1110814.1"/>
    </source>
</evidence>
<dbReference type="InterPro" id="IPR057670">
    <property type="entry name" value="SH3_retrovirus"/>
</dbReference>
<dbReference type="Pfam" id="PF07727">
    <property type="entry name" value="RVT_2"/>
    <property type="match status" value="1"/>
</dbReference>
<name>A0A5B0QCT6_PUCGR</name>
<sequence>MTRCTMLQSNMAAEWWGEAVQTAVSVTNCLPSLAKSRATPRQLMLKQQTSSSFLKPFGCQAWILKPKANRNGKFEAISWEGTFLGYTNDMTSYRIYRHEDRKVIFSRQVKFNENIFPTCAALNKSLVVLGENLEIVPTFSPDPILPFEEASDVTGKEQVDSEHEESSPNHPIEPVADKRWAYVKDFQPNQPITSTVDASNIIEGKRTRTTTCLVSTSLDPKSHNMAMKSHEASQWREAELKEISNMKKHNVWIERSRRGSDSPISSTWAYRKKLGPDNQVVEYKARICAQGFRQTYGVNFDLKYAPTGKAASLRLLLSFAVNQDLAIHQLDVRSAFLTCPLEDTVTLLPPQGYECPPNTIFELKKAIYGLKQASLVWYKRLSAFLLSIGFSATISDPCVFHRPRCENKPPTWIYAHVDDLVVISSDPAVFKAEIEREFDIKYLGQAAFLLGMNLDRSADSLHIHQTQYVERKLLEFGLDKSPPASCPLNPKIHLRKASPSEISELSKLGVNYRSIVGALNYLSVLTRPDISYPVSVLSQHLENPGIQHYRAAEQVFRYLSGTKQVGLVFKKRPSLSISAHVDSDWGNCPDTRRSATGYAIITNGQILSWKASRQATVSLSSTEAEYKALSDLGREVAWISHLISELNLDYVPTNIPVGVDNQGAIDLARSEISQNGFRTKHMDIRLHFVRELITSKLIKLHYIRTTANSADFLTKPTGRVSIRRSLAAIGVSTPSASRLTAQSNPACQNSPLRDETAAKRCRKSTHGETSYYPSNETRNRRTWEQSHPSQVTKDSGDRGTQGRNHDANSSIAHRISKPLGPELLARIDSDKDETQTDSDDHIQ</sequence>
<evidence type="ECO:0000259" key="3">
    <source>
        <dbReference type="Pfam" id="PF25597"/>
    </source>
</evidence>
<feature type="compositionally biased region" description="Basic and acidic residues" evidence="1">
    <location>
        <begin position="825"/>
        <end position="843"/>
    </location>
</feature>
<protein>
    <submittedName>
        <fullName evidence="4">Uncharacterized protein</fullName>
    </submittedName>
</protein>
<evidence type="ECO:0000313" key="5">
    <source>
        <dbReference type="Proteomes" id="UP000324748"/>
    </source>
</evidence>
<evidence type="ECO:0000259" key="2">
    <source>
        <dbReference type="Pfam" id="PF07727"/>
    </source>
</evidence>
<dbReference type="Proteomes" id="UP000324748">
    <property type="component" value="Unassembled WGS sequence"/>
</dbReference>